<proteinExistence type="predicted"/>
<reference evidence="2 3" key="2">
    <citation type="journal article" date="2016" name="Genome Announc.">
        <title>Draft Genome Sequences of Streptomyces scabiei S58, Streptomyces turgidiscabies T45, and Streptomyces acidiscabies a10, the Pathogens of Potato Common Scab, Isolated in Japan.</title>
        <authorList>
            <person name="Tomihama T."/>
            <person name="Nishi Y."/>
            <person name="Sakai M."/>
            <person name="Ikenaga M."/>
            <person name="Okubo T."/>
            <person name="Ikeda S."/>
        </authorList>
    </citation>
    <scope>NUCLEOTIDE SEQUENCE [LARGE SCALE GENOMIC DNA]</scope>
    <source>
        <strain evidence="2 3">S58</strain>
    </source>
</reference>
<dbReference type="OrthoDB" id="5177647at2"/>
<evidence type="ECO:0000313" key="3">
    <source>
        <dbReference type="Proteomes" id="UP000067448"/>
    </source>
</evidence>
<feature type="chain" id="PRO_5007148275" description="Secreted protein" evidence="1">
    <location>
        <begin position="33"/>
        <end position="223"/>
    </location>
</feature>
<gene>
    <name evidence="2" type="ORF">SsS58_07604</name>
</gene>
<feature type="signal peptide" evidence="1">
    <location>
        <begin position="1"/>
        <end position="32"/>
    </location>
</feature>
<comment type="caution">
    <text evidence="2">The sequence shown here is derived from an EMBL/GenBank/DDBJ whole genome shotgun (WGS) entry which is preliminary data.</text>
</comment>
<reference evidence="3" key="3">
    <citation type="submission" date="2016-02" db="EMBL/GenBank/DDBJ databases">
        <title>Draft genome of pathogenic Streptomyces sp. in Japan.</title>
        <authorList>
            <person name="Tomihama T."/>
            <person name="Ikenaga M."/>
            <person name="Sakai M."/>
            <person name="Okubo T."/>
            <person name="Ikeda S."/>
        </authorList>
    </citation>
    <scope>NUCLEOTIDE SEQUENCE [LARGE SCALE GENOMIC DNA]</scope>
    <source>
        <strain evidence="3">S58</strain>
    </source>
</reference>
<protein>
    <recommendedName>
        <fullName evidence="4">Secreted protein</fullName>
    </recommendedName>
</protein>
<accession>A0A117EGH8</accession>
<organism evidence="2 3">
    <name type="scientific">Streptomyces scabiei</name>
    <dbReference type="NCBI Taxonomy" id="1930"/>
    <lineage>
        <taxon>Bacteria</taxon>
        <taxon>Bacillati</taxon>
        <taxon>Actinomycetota</taxon>
        <taxon>Actinomycetes</taxon>
        <taxon>Kitasatosporales</taxon>
        <taxon>Streptomycetaceae</taxon>
        <taxon>Streptomyces</taxon>
    </lineage>
</organism>
<dbReference type="Proteomes" id="UP000067448">
    <property type="component" value="Unassembled WGS sequence"/>
</dbReference>
<sequence length="223" mass="24084">MSAKLLRLVGTATVTAFTAGALLTGAPAPAAAAPEPPGERPVADLLTDLRRLYRETEKAAEAYTATDRELTRQRAVVAGLDRRLVRARLALHDSRGAAGRLARQQYQNSSTALSPYVRLLMTGDPQRALEQGHVIGQVARERAGTVERLIRSEQDTAALARRARVALDRQLTLAERQSREHGTASDRLDEIEELLASLTPAQLAGLRKSERTAGADAPKLPSL</sequence>
<reference evidence="3" key="1">
    <citation type="submission" date="2015-11" db="EMBL/GenBank/DDBJ databases">
        <authorList>
            <consortium name="Cross-ministerial Strategic Innovation Promotion Program (SIP) consortium"/>
            <person name="Tomihama T."/>
            <person name="Ikenaga M."/>
            <person name="Sakai M."/>
            <person name="Okubo T."/>
            <person name="Ikeda S."/>
        </authorList>
    </citation>
    <scope>NUCLEOTIDE SEQUENCE [LARGE SCALE GENOMIC DNA]</scope>
    <source>
        <strain evidence="3">S58</strain>
    </source>
</reference>
<dbReference type="EMBL" id="BCMM01000051">
    <property type="protein sequence ID" value="GAQ67158.1"/>
    <property type="molecule type" value="Genomic_DNA"/>
</dbReference>
<evidence type="ECO:0000313" key="2">
    <source>
        <dbReference type="EMBL" id="GAQ67158.1"/>
    </source>
</evidence>
<evidence type="ECO:0008006" key="4">
    <source>
        <dbReference type="Google" id="ProtNLM"/>
    </source>
</evidence>
<dbReference type="RefSeq" id="WP_107118362.1">
    <property type="nucleotide sequence ID" value="NZ_BCMM01000051.1"/>
</dbReference>
<keyword evidence="1" id="KW-0732">Signal</keyword>
<evidence type="ECO:0000256" key="1">
    <source>
        <dbReference type="SAM" id="SignalP"/>
    </source>
</evidence>
<name>A0A117EGH8_STRSC</name>
<dbReference type="AlphaFoldDB" id="A0A117EGH8"/>